<feature type="chain" id="PRO_5046279232" evidence="3">
    <location>
        <begin position="24"/>
        <end position="429"/>
    </location>
</feature>
<accession>A0ABV5RK10</accession>
<dbReference type="SUPFAM" id="SSF53850">
    <property type="entry name" value="Periplasmic binding protein-like II"/>
    <property type="match status" value="1"/>
</dbReference>
<feature type="signal peptide" evidence="3">
    <location>
        <begin position="1"/>
        <end position="23"/>
    </location>
</feature>
<dbReference type="PROSITE" id="PS51257">
    <property type="entry name" value="PROKAR_LIPOPROTEIN"/>
    <property type="match status" value="1"/>
</dbReference>
<reference evidence="4 5" key="1">
    <citation type="submission" date="2024-09" db="EMBL/GenBank/DDBJ databases">
        <authorList>
            <person name="Sun Q."/>
            <person name="Mori K."/>
        </authorList>
    </citation>
    <scope>NUCLEOTIDE SEQUENCE [LARGE SCALE GENOMIC DNA]</scope>
    <source>
        <strain evidence="4 5">JCM 3331</strain>
    </source>
</reference>
<dbReference type="Proteomes" id="UP001589710">
    <property type="component" value="Unassembled WGS sequence"/>
</dbReference>
<dbReference type="RefSeq" id="WP_345516619.1">
    <property type="nucleotide sequence ID" value="NZ_BAAAXD010000038.1"/>
</dbReference>
<proteinExistence type="inferred from homology"/>
<evidence type="ECO:0000256" key="3">
    <source>
        <dbReference type="SAM" id="SignalP"/>
    </source>
</evidence>
<organism evidence="4 5">
    <name type="scientific">Streptomyces yanii</name>
    <dbReference type="NCBI Taxonomy" id="78510"/>
    <lineage>
        <taxon>Bacteria</taxon>
        <taxon>Bacillati</taxon>
        <taxon>Actinomycetota</taxon>
        <taxon>Actinomycetes</taxon>
        <taxon>Kitasatosporales</taxon>
        <taxon>Streptomycetaceae</taxon>
        <taxon>Streptomyces</taxon>
    </lineage>
</organism>
<keyword evidence="3" id="KW-0732">Signal</keyword>
<dbReference type="Gene3D" id="3.40.190.10">
    <property type="entry name" value="Periplasmic binding protein-like II"/>
    <property type="match status" value="2"/>
</dbReference>
<evidence type="ECO:0000256" key="2">
    <source>
        <dbReference type="ARBA" id="ARBA00022448"/>
    </source>
</evidence>
<dbReference type="PANTHER" id="PTHR43649:SF29">
    <property type="entry name" value="OSMOPROTECTIVE COMPOUNDS-BINDING PROTEIN GGTB"/>
    <property type="match status" value="1"/>
</dbReference>
<dbReference type="InterPro" id="IPR006059">
    <property type="entry name" value="SBP"/>
</dbReference>
<gene>
    <name evidence="4" type="ORF">ACFFTL_39590</name>
</gene>
<evidence type="ECO:0000256" key="1">
    <source>
        <dbReference type="ARBA" id="ARBA00008520"/>
    </source>
</evidence>
<evidence type="ECO:0000313" key="5">
    <source>
        <dbReference type="Proteomes" id="UP001589710"/>
    </source>
</evidence>
<evidence type="ECO:0000313" key="4">
    <source>
        <dbReference type="EMBL" id="MFB9578213.1"/>
    </source>
</evidence>
<protein>
    <submittedName>
        <fullName evidence="4">ABC transporter substrate-binding protein</fullName>
    </submittedName>
</protein>
<keyword evidence="5" id="KW-1185">Reference proteome</keyword>
<dbReference type="Pfam" id="PF01547">
    <property type="entry name" value="SBP_bac_1"/>
    <property type="match status" value="1"/>
</dbReference>
<comment type="caution">
    <text evidence="4">The sequence shown here is derived from an EMBL/GenBank/DDBJ whole genome shotgun (WGS) entry which is preliminary data.</text>
</comment>
<name>A0ABV5RK10_9ACTN</name>
<sequence length="429" mass="45108">MSKRANWVAMTAALGLVALTGCAVGGGSEGGDGNSSGGDVTLSLLTFETPNLTASYWDDIIARTSAKVPGVKIKKLVAPSAEQRNEYARQLDSTGALPDIMVAIDPAGLAEGGKLAQFSKKELADWVSPTANSFNGKIYQLPTNSQTWQIYYRKAAFEKAGITTPPKKWDDLLAAVGNLKAAGIKPFVIGGGAPDGLGPRWTFSQLVADEVYAKDPKWLDKLVAGKTDFSDPLFVNAATKMKALAGKENVDNLSATYAQAQEAFLAGKGAMYPMGSWFPAAPDKAQQKQIGVFPMPTQDGSLVVPTYTGGGLSVSAKAADVAKAKKWAIEFSKLNADGGAKYDGLFVALKGYKPPAGLPPLYNTTLDLYNRAQSSGTVTPSFGNEGGVPALPSGFIPKVDAALNDLLNGRADVGKFVATLNKQFKELSK</sequence>
<dbReference type="EMBL" id="JBHMCG010000168">
    <property type="protein sequence ID" value="MFB9578213.1"/>
    <property type="molecule type" value="Genomic_DNA"/>
</dbReference>
<comment type="similarity">
    <text evidence="1">Belongs to the bacterial solute-binding protein 1 family.</text>
</comment>
<keyword evidence="2" id="KW-0813">Transport</keyword>
<dbReference type="InterPro" id="IPR050490">
    <property type="entry name" value="Bact_solute-bd_prot1"/>
</dbReference>
<dbReference type="PANTHER" id="PTHR43649">
    <property type="entry name" value="ARABINOSE-BINDING PROTEIN-RELATED"/>
    <property type="match status" value="1"/>
</dbReference>